<feature type="domain" description="4Fe-4S ferredoxin-type" evidence="5">
    <location>
        <begin position="5"/>
        <end position="34"/>
    </location>
</feature>
<reference evidence="6 7" key="1">
    <citation type="submission" date="2016-01" db="EMBL/GenBank/DDBJ databases">
        <title>Genome sequence of Clostridium neopropionicum X4, DSM-3847.</title>
        <authorList>
            <person name="Poehlein A."/>
            <person name="Beck M.H."/>
            <person name="Bengelsdorf F.R."/>
            <person name="Daniel R."/>
            <person name="Duerre P."/>
        </authorList>
    </citation>
    <scope>NUCLEOTIDE SEQUENCE [LARGE SCALE GENOMIC DNA]</scope>
    <source>
        <strain evidence="6 7">DSM-3847</strain>
    </source>
</reference>
<keyword evidence="2" id="KW-0479">Metal-binding</keyword>
<protein>
    <submittedName>
        <fullName evidence="6">4Fe-4S binding domain protein</fullName>
    </submittedName>
</protein>
<evidence type="ECO:0000256" key="3">
    <source>
        <dbReference type="ARBA" id="ARBA00023004"/>
    </source>
</evidence>
<evidence type="ECO:0000313" key="7">
    <source>
        <dbReference type="Proteomes" id="UP000070539"/>
    </source>
</evidence>
<sequence length="79" mass="8590">MSKKWYPVINYENCIECGACVEKCKNGVYEQNTTKPNAINPDGCIDGCRGCQNLCPAEAIDYVGDNGEQKTVNCGCSCN</sequence>
<dbReference type="PANTHER" id="PTHR43687:SF1">
    <property type="entry name" value="FERREDOXIN III"/>
    <property type="match status" value="1"/>
</dbReference>
<organism evidence="6 7">
    <name type="scientific">Anaerotignum neopropionicum</name>
    <dbReference type="NCBI Taxonomy" id="36847"/>
    <lineage>
        <taxon>Bacteria</taxon>
        <taxon>Bacillati</taxon>
        <taxon>Bacillota</taxon>
        <taxon>Clostridia</taxon>
        <taxon>Lachnospirales</taxon>
        <taxon>Anaerotignaceae</taxon>
        <taxon>Anaerotignum</taxon>
    </lineage>
</organism>
<comment type="caution">
    <text evidence="6">The sequence shown here is derived from an EMBL/GenBank/DDBJ whole genome shotgun (WGS) entry which is preliminary data.</text>
</comment>
<dbReference type="OrthoDB" id="9813995at2"/>
<evidence type="ECO:0000256" key="1">
    <source>
        <dbReference type="ARBA" id="ARBA00022485"/>
    </source>
</evidence>
<evidence type="ECO:0000256" key="2">
    <source>
        <dbReference type="ARBA" id="ARBA00022723"/>
    </source>
</evidence>
<keyword evidence="7" id="KW-1185">Reference proteome</keyword>
<proteinExistence type="predicted"/>
<keyword evidence="4" id="KW-0411">Iron-sulfur</keyword>
<evidence type="ECO:0000259" key="5">
    <source>
        <dbReference type="PROSITE" id="PS51379"/>
    </source>
</evidence>
<accession>A0A136WCN9</accession>
<dbReference type="GO" id="GO:0046872">
    <property type="term" value="F:metal ion binding"/>
    <property type="evidence" value="ECO:0007669"/>
    <property type="project" value="UniProtKB-KW"/>
</dbReference>
<dbReference type="Proteomes" id="UP000070539">
    <property type="component" value="Unassembled WGS sequence"/>
</dbReference>
<evidence type="ECO:0000313" key="6">
    <source>
        <dbReference type="EMBL" id="KXL52206.1"/>
    </source>
</evidence>
<feature type="domain" description="4Fe-4S ferredoxin-type" evidence="5">
    <location>
        <begin position="35"/>
        <end position="65"/>
    </location>
</feature>
<dbReference type="EMBL" id="LRVM01000009">
    <property type="protein sequence ID" value="KXL52206.1"/>
    <property type="molecule type" value="Genomic_DNA"/>
</dbReference>
<dbReference type="GO" id="GO:0051539">
    <property type="term" value="F:4 iron, 4 sulfur cluster binding"/>
    <property type="evidence" value="ECO:0007669"/>
    <property type="project" value="UniProtKB-KW"/>
</dbReference>
<dbReference type="Pfam" id="PF13237">
    <property type="entry name" value="Fer4_10"/>
    <property type="match status" value="1"/>
</dbReference>
<dbReference type="InterPro" id="IPR017896">
    <property type="entry name" value="4Fe4S_Fe-S-bd"/>
</dbReference>
<dbReference type="PANTHER" id="PTHR43687">
    <property type="entry name" value="ADENYLYLSULFATE REDUCTASE, BETA SUBUNIT"/>
    <property type="match status" value="1"/>
</dbReference>
<evidence type="ECO:0000256" key="4">
    <source>
        <dbReference type="ARBA" id="ARBA00023014"/>
    </source>
</evidence>
<dbReference type="RefSeq" id="WP_066089369.1">
    <property type="nucleotide sequence ID" value="NZ_LRVM01000009.1"/>
</dbReference>
<gene>
    <name evidence="6" type="ORF">CLNEO_23710</name>
</gene>
<dbReference type="STRING" id="36847.CLNEO_23710"/>
<name>A0A136WCN9_9FIRM</name>
<dbReference type="PROSITE" id="PS51379">
    <property type="entry name" value="4FE4S_FER_2"/>
    <property type="match status" value="2"/>
</dbReference>
<dbReference type="AlphaFoldDB" id="A0A136WCN9"/>
<dbReference type="Gene3D" id="3.30.70.20">
    <property type="match status" value="1"/>
</dbReference>
<keyword evidence="3" id="KW-0408">Iron</keyword>
<keyword evidence="1" id="KW-0004">4Fe-4S</keyword>
<dbReference type="InterPro" id="IPR050572">
    <property type="entry name" value="Fe-S_Ferredoxin"/>
</dbReference>
<dbReference type="SUPFAM" id="SSF54862">
    <property type="entry name" value="4Fe-4S ferredoxins"/>
    <property type="match status" value="1"/>
</dbReference>